<gene>
    <name evidence="1" type="ORF">DFA_11504</name>
</gene>
<protein>
    <submittedName>
        <fullName evidence="1">Uncharacterized protein</fullName>
    </submittedName>
</protein>
<reference evidence="2" key="1">
    <citation type="journal article" date="2011" name="Genome Res.">
        <title>Phylogeny-wide analysis of social amoeba genomes highlights ancient origins for complex intercellular communication.</title>
        <authorList>
            <person name="Heidel A.J."/>
            <person name="Lawal H.M."/>
            <person name="Felder M."/>
            <person name="Schilde C."/>
            <person name="Helps N.R."/>
            <person name="Tunggal B."/>
            <person name="Rivero F."/>
            <person name="John U."/>
            <person name="Schleicher M."/>
            <person name="Eichinger L."/>
            <person name="Platzer M."/>
            <person name="Noegel A.A."/>
            <person name="Schaap P."/>
            <person name="Gloeckner G."/>
        </authorList>
    </citation>
    <scope>NUCLEOTIDE SEQUENCE [LARGE SCALE GENOMIC DNA]</scope>
    <source>
        <strain evidence="2">SH3</strain>
    </source>
</reference>
<dbReference type="KEGG" id="dfa:DFA_11504"/>
<sequence>MYQPQPPPPHQQGRVTQQVTYTTTNASSTDYMEGKKKFHLFPRLSRKSRAPPPPPNVYVQNPPVYVVTQQQQQPRVTQQTYVANPHGYPQTQQTVYHAAPQQTVQSVQYSQPQVVYSHDYHPEIDNFYFTKYLYSNYSCGCGEVKGSEVDVLVEMGEVMKIVMIRSSNDTEHVKTMV</sequence>
<organism evidence="1 2">
    <name type="scientific">Cavenderia fasciculata</name>
    <name type="common">Slime mold</name>
    <name type="synonym">Dictyostelium fasciculatum</name>
    <dbReference type="NCBI Taxonomy" id="261658"/>
    <lineage>
        <taxon>Eukaryota</taxon>
        <taxon>Amoebozoa</taxon>
        <taxon>Evosea</taxon>
        <taxon>Eumycetozoa</taxon>
        <taxon>Dictyostelia</taxon>
        <taxon>Acytosteliales</taxon>
        <taxon>Cavenderiaceae</taxon>
        <taxon>Cavenderia</taxon>
    </lineage>
</organism>
<dbReference type="RefSeq" id="XP_004350447.1">
    <property type="nucleotide sequence ID" value="XM_004350397.1"/>
</dbReference>
<proteinExistence type="predicted"/>
<evidence type="ECO:0000313" key="2">
    <source>
        <dbReference type="Proteomes" id="UP000007797"/>
    </source>
</evidence>
<accession>F4QDB5</accession>
<dbReference type="AlphaFoldDB" id="F4QDB5"/>
<dbReference type="EMBL" id="GL883029">
    <property type="protein sequence ID" value="EGG13743.1"/>
    <property type="molecule type" value="Genomic_DNA"/>
</dbReference>
<keyword evidence="2" id="KW-1185">Reference proteome</keyword>
<evidence type="ECO:0000313" key="1">
    <source>
        <dbReference type="EMBL" id="EGG13743.1"/>
    </source>
</evidence>
<dbReference type="Proteomes" id="UP000007797">
    <property type="component" value="Unassembled WGS sequence"/>
</dbReference>
<name>F4QDB5_CACFS</name>
<dbReference type="GeneID" id="14865521"/>